<dbReference type="AlphaFoldDB" id="A0A9W7D561"/>
<sequence length="90" mass="9855">MRAAQYGVHEDRGAHHGAYSSEDRGGGRDPKLPISLDICIEKPWETEKGANRRPRNIRTNRAESKSTTSAYSSGKSLHGLDYAAVGTREA</sequence>
<evidence type="ECO:0000313" key="3">
    <source>
        <dbReference type="Proteomes" id="UP001165121"/>
    </source>
</evidence>
<accession>A0A9W7D561</accession>
<protein>
    <submittedName>
        <fullName evidence="2">Unnamed protein product</fullName>
    </submittedName>
</protein>
<proteinExistence type="predicted"/>
<dbReference type="EMBL" id="BSXT01004719">
    <property type="protein sequence ID" value="GMF58719.1"/>
    <property type="molecule type" value="Genomic_DNA"/>
</dbReference>
<keyword evidence="3" id="KW-1185">Reference proteome</keyword>
<evidence type="ECO:0000313" key="2">
    <source>
        <dbReference type="EMBL" id="GMF58719.1"/>
    </source>
</evidence>
<feature type="region of interest" description="Disordered" evidence="1">
    <location>
        <begin position="46"/>
        <end position="90"/>
    </location>
</feature>
<evidence type="ECO:0000256" key="1">
    <source>
        <dbReference type="SAM" id="MobiDB-lite"/>
    </source>
</evidence>
<name>A0A9W7D561_9STRA</name>
<feature type="compositionally biased region" description="Basic and acidic residues" evidence="1">
    <location>
        <begin position="21"/>
        <end position="31"/>
    </location>
</feature>
<gene>
    <name evidence="2" type="ORF">Pfra01_002529700</name>
</gene>
<feature type="region of interest" description="Disordered" evidence="1">
    <location>
        <begin position="1"/>
        <end position="32"/>
    </location>
</feature>
<comment type="caution">
    <text evidence="2">The sequence shown here is derived from an EMBL/GenBank/DDBJ whole genome shotgun (WGS) entry which is preliminary data.</text>
</comment>
<reference evidence="2" key="1">
    <citation type="submission" date="2023-04" db="EMBL/GenBank/DDBJ databases">
        <title>Phytophthora fragariaefolia NBRC 109709.</title>
        <authorList>
            <person name="Ichikawa N."/>
            <person name="Sato H."/>
            <person name="Tonouchi N."/>
        </authorList>
    </citation>
    <scope>NUCLEOTIDE SEQUENCE</scope>
    <source>
        <strain evidence="2">NBRC 109709</strain>
    </source>
</reference>
<feature type="compositionally biased region" description="Polar residues" evidence="1">
    <location>
        <begin position="65"/>
        <end position="75"/>
    </location>
</feature>
<dbReference type="Proteomes" id="UP001165121">
    <property type="component" value="Unassembled WGS sequence"/>
</dbReference>
<organism evidence="2 3">
    <name type="scientific">Phytophthora fragariaefolia</name>
    <dbReference type="NCBI Taxonomy" id="1490495"/>
    <lineage>
        <taxon>Eukaryota</taxon>
        <taxon>Sar</taxon>
        <taxon>Stramenopiles</taxon>
        <taxon>Oomycota</taxon>
        <taxon>Peronosporomycetes</taxon>
        <taxon>Peronosporales</taxon>
        <taxon>Peronosporaceae</taxon>
        <taxon>Phytophthora</taxon>
    </lineage>
</organism>